<evidence type="ECO:0000313" key="3">
    <source>
        <dbReference type="Proteomes" id="UP001521785"/>
    </source>
</evidence>
<feature type="domain" description="Aminoglycoside phosphotransferase" evidence="1">
    <location>
        <begin position="260"/>
        <end position="327"/>
    </location>
</feature>
<dbReference type="Proteomes" id="UP001521785">
    <property type="component" value="Unassembled WGS sequence"/>
</dbReference>
<evidence type="ECO:0000313" key="2">
    <source>
        <dbReference type="EMBL" id="KAL1612179.1"/>
    </source>
</evidence>
<reference evidence="2 3" key="1">
    <citation type="submission" date="2024-02" db="EMBL/GenBank/DDBJ databases">
        <title>De novo assembly and annotation of 12 fungi associated with fruit tree decline syndrome in Ontario, Canada.</title>
        <authorList>
            <person name="Sulman M."/>
            <person name="Ellouze W."/>
            <person name="Ilyukhin E."/>
        </authorList>
    </citation>
    <scope>NUCLEOTIDE SEQUENCE [LARGE SCALE GENOMIC DNA]</scope>
    <source>
        <strain evidence="2 3">M42-189</strain>
    </source>
</reference>
<dbReference type="PANTHER" id="PTHR21310:SF51">
    <property type="entry name" value="AMINOGLYCOSIDE PHOSPHOTRANSFERASE DOMAIN-CONTAINING PROTEIN"/>
    <property type="match status" value="1"/>
</dbReference>
<comment type="caution">
    <text evidence="2">The sequence shown here is derived from an EMBL/GenBank/DDBJ whole genome shotgun (WGS) entry which is preliminary data.</text>
</comment>
<proteinExistence type="predicted"/>
<dbReference type="SUPFAM" id="SSF56112">
    <property type="entry name" value="Protein kinase-like (PK-like)"/>
    <property type="match status" value="1"/>
</dbReference>
<dbReference type="Gene3D" id="3.90.1200.10">
    <property type="match status" value="1"/>
</dbReference>
<name>A0ABR3S7B0_9PLEO</name>
<dbReference type="InterPro" id="IPR002575">
    <property type="entry name" value="Aminoglycoside_PTrfase"/>
</dbReference>
<gene>
    <name evidence="2" type="ORF">SLS60_000403</name>
</gene>
<dbReference type="InterPro" id="IPR051678">
    <property type="entry name" value="AGP_Transferase"/>
</dbReference>
<protein>
    <recommendedName>
        <fullName evidence="1">Aminoglycoside phosphotransferase domain-containing protein</fullName>
    </recommendedName>
</protein>
<keyword evidence="3" id="KW-1185">Reference proteome</keyword>
<dbReference type="InterPro" id="IPR011009">
    <property type="entry name" value="Kinase-like_dom_sf"/>
</dbReference>
<organism evidence="2 3">
    <name type="scientific">Paraconiothyrium brasiliense</name>
    <dbReference type="NCBI Taxonomy" id="300254"/>
    <lineage>
        <taxon>Eukaryota</taxon>
        <taxon>Fungi</taxon>
        <taxon>Dikarya</taxon>
        <taxon>Ascomycota</taxon>
        <taxon>Pezizomycotina</taxon>
        <taxon>Dothideomycetes</taxon>
        <taxon>Pleosporomycetidae</taxon>
        <taxon>Pleosporales</taxon>
        <taxon>Massarineae</taxon>
        <taxon>Didymosphaeriaceae</taxon>
        <taxon>Paraconiothyrium</taxon>
    </lineage>
</organism>
<evidence type="ECO:0000259" key="1">
    <source>
        <dbReference type="Pfam" id="PF01636"/>
    </source>
</evidence>
<dbReference type="Pfam" id="PF01636">
    <property type="entry name" value="APH"/>
    <property type="match status" value="1"/>
</dbReference>
<sequence length="572" mass="65325">MSASSEREDWLHIRAIPDWKYKEILVDVVQSRPPAPRITTDQCTVFARREGAYHHVVCISLLRQHQTERYAIRVPAHGTAEYWGEEDRYMLRREAELLRQIRHNTTIPAPNVIAFYTELDDTLGAPYMIQEVLPGNNAYSIWFDQPYDEATAYLSADKPTPQTQRKRLNMLKSLAGYMTQLAYLEYPLIGMPNIPFRYDIRDASACEDSNSVIGPTYHWNSSTDPHAVVKRGPFPSTQAYIKASFDDLFDIGKLCKDRDPETDVQLQMQLGARKVLEIIFSTTPFNVEEESFVIHHHDLDLQNILTDEDGYVTGIIDWDGAFAGPRCIGPAAAPKFLVRDWYPDEHGEFLEESPHMAWNTQYYRDVYAGAVREAELQQGTFNDAKYTSKSAIYRQAFAALYGGGLPMDFTDKVLRQIGICQHPHDFKVMLGRGGFISAEEMLKDKLVALFEPEIPDEKFMQELAAGSAVKPSLKRDPVEVGLENLQVAPKRTKTFDIPPKMIETLFQRLIESNMIRMGHGGLLSLPDEHLPRPRSPPKFYFDEKLERRITHTVETDEYGNVITPLGFDVLNI</sequence>
<accession>A0ABR3S7B0</accession>
<dbReference type="EMBL" id="JAKJXO020000001">
    <property type="protein sequence ID" value="KAL1612179.1"/>
    <property type="molecule type" value="Genomic_DNA"/>
</dbReference>
<dbReference type="PANTHER" id="PTHR21310">
    <property type="entry name" value="AMINOGLYCOSIDE PHOSPHOTRANSFERASE-RELATED-RELATED"/>
    <property type="match status" value="1"/>
</dbReference>